<dbReference type="HOGENOM" id="CLU_2551797_0_0_4"/>
<sequence>MPTGAGPIPGGAARHCFDRSKIRVIGVHLTPAGVHGVGCWNAPISASHSTIFASARASASKRAASKQASSVSITIVIRVPSR</sequence>
<accession>Q3JFX4</accession>
<dbReference type="EMBL" id="CP000125">
    <property type="protein sequence ID" value="ABA51840.1"/>
    <property type="molecule type" value="Genomic_DNA"/>
</dbReference>
<dbReference type="EnsemblBacteria" id="ABA51840">
    <property type="protein sequence ID" value="ABA51840"/>
    <property type="gene ID" value="BURPS1710b_A2379"/>
</dbReference>
<proteinExistence type="predicted"/>
<dbReference type="KEGG" id="bpm:BURPS1710b_A2379"/>
<gene>
    <name evidence="1" type="ordered locus">BURPS1710b_A2379</name>
</gene>
<reference evidence="1 2" key="1">
    <citation type="submission" date="2005-09" db="EMBL/GenBank/DDBJ databases">
        <authorList>
            <person name="Woods D.E."/>
            <person name="Nierman W.C."/>
        </authorList>
    </citation>
    <scope>NUCLEOTIDE SEQUENCE [LARGE SCALE GENOMIC DNA]</scope>
    <source>
        <strain evidence="1 2">1710b</strain>
    </source>
</reference>
<dbReference type="AlphaFoldDB" id="Q3JFX4"/>
<evidence type="ECO:0000313" key="2">
    <source>
        <dbReference type="Proteomes" id="UP000002700"/>
    </source>
</evidence>
<organism evidence="1 2">
    <name type="scientific">Burkholderia pseudomallei (strain 1710b)</name>
    <dbReference type="NCBI Taxonomy" id="320372"/>
    <lineage>
        <taxon>Bacteria</taxon>
        <taxon>Pseudomonadati</taxon>
        <taxon>Pseudomonadota</taxon>
        <taxon>Betaproteobacteria</taxon>
        <taxon>Burkholderiales</taxon>
        <taxon>Burkholderiaceae</taxon>
        <taxon>Burkholderia</taxon>
        <taxon>pseudomallei group</taxon>
    </lineage>
</organism>
<dbReference type="Proteomes" id="UP000002700">
    <property type="component" value="Chromosome II"/>
</dbReference>
<evidence type="ECO:0000313" key="1">
    <source>
        <dbReference type="EMBL" id="ABA51840.1"/>
    </source>
</evidence>
<name>Q3JFX4_BURP1</name>
<protein>
    <submittedName>
        <fullName evidence="1">Uncharacterized protein</fullName>
    </submittedName>
</protein>